<feature type="coiled-coil region" evidence="2">
    <location>
        <begin position="53"/>
        <end position="87"/>
    </location>
</feature>
<dbReference type="InterPro" id="IPR002514">
    <property type="entry name" value="Transposase_8"/>
</dbReference>
<dbReference type="InterPro" id="IPR036397">
    <property type="entry name" value="RNaseH_sf"/>
</dbReference>
<dbReference type="AlphaFoldDB" id="A0A841ZD58"/>
<dbReference type="InterPro" id="IPR001584">
    <property type="entry name" value="Integrase_cat-core"/>
</dbReference>
<gene>
    <name evidence="4" type="ORF">HB943_16455</name>
</gene>
<dbReference type="PANTHER" id="PTHR46889:SF4">
    <property type="entry name" value="TRANSPOSASE INSO FOR INSERTION SEQUENCE ELEMENT IS911B-RELATED"/>
    <property type="match status" value="1"/>
</dbReference>
<dbReference type="GO" id="GO:0015074">
    <property type="term" value="P:DNA integration"/>
    <property type="evidence" value="ECO:0007669"/>
    <property type="project" value="InterPro"/>
</dbReference>
<dbReference type="Gene3D" id="1.10.10.60">
    <property type="entry name" value="Homeodomain-like"/>
    <property type="match status" value="1"/>
</dbReference>
<comment type="function">
    <text evidence="1">Involved in the transposition of the insertion sequence.</text>
</comment>
<dbReference type="EMBL" id="JAARRL010000063">
    <property type="protein sequence ID" value="MBC1502193.1"/>
    <property type="molecule type" value="Genomic_DNA"/>
</dbReference>
<dbReference type="Proteomes" id="UP000564536">
    <property type="component" value="Unassembled WGS sequence"/>
</dbReference>
<accession>A0A841ZD58</accession>
<sequence>MTKRAKRTFTPEFKKQMVALYESGKPRKAIIEEYDLTPSALDKWISQSRTTGSFKAKDNLTSEQKELQELRKRNTQLEMENDILKQAALIFGRKFQVIQQNKHKYPIAAMCRILGVSRSTYYYQAKPKNSETAIEKAVVEEFNKSRKNYGTRKLKVALALLGFTVSRRKLATIMRKFHLVSNYTKATFKKGKTSVNEAPIKNELNRQFKQDRARHVIVTDLTYVRVGNKWHYVCFILDLFNREIIGHSAGAHKTATLVKEAIYQIPFSLANVQLFHTDRGSEFDNQEVDEILVAFGIQRSLSDKGCPYDNAVAESTYKSFKKEFVYPNHFQTLEQLKVQLFDYVNWWNHIRFHGTLNYQSPVSFRIAKSIRNDAENQLISKIHI</sequence>
<evidence type="ECO:0000256" key="1">
    <source>
        <dbReference type="ARBA" id="ARBA00002286"/>
    </source>
</evidence>
<organism evidence="4 5">
    <name type="scientific">Listeria weihenstephanensis</name>
    <dbReference type="NCBI Taxonomy" id="1006155"/>
    <lineage>
        <taxon>Bacteria</taxon>
        <taxon>Bacillati</taxon>
        <taxon>Bacillota</taxon>
        <taxon>Bacilli</taxon>
        <taxon>Bacillales</taxon>
        <taxon>Listeriaceae</taxon>
        <taxon>Listeria</taxon>
    </lineage>
</organism>
<dbReference type="Gene3D" id="3.30.420.10">
    <property type="entry name" value="Ribonuclease H-like superfamily/Ribonuclease H"/>
    <property type="match status" value="1"/>
</dbReference>
<dbReference type="InterPro" id="IPR050900">
    <property type="entry name" value="Transposase_IS3/IS150/IS904"/>
</dbReference>
<feature type="domain" description="Integrase catalytic" evidence="3">
    <location>
        <begin position="195"/>
        <end position="369"/>
    </location>
</feature>
<dbReference type="GO" id="GO:0006313">
    <property type="term" value="P:DNA transposition"/>
    <property type="evidence" value="ECO:0007669"/>
    <property type="project" value="InterPro"/>
</dbReference>
<dbReference type="InterPro" id="IPR009057">
    <property type="entry name" value="Homeodomain-like_sf"/>
</dbReference>
<dbReference type="GO" id="GO:0004803">
    <property type="term" value="F:transposase activity"/>
    <property type="evidence" value="ECO:0007669"/>
    <property type="project" value="InterPro"/>
</dbReference>
<reference evidence="4 5" key="1">
    <citation type="submission" date="2020-03" db="EMBL/GenBank/DDBJ databases">
        <title>Soil Listeria distribution.</title>
        <authorList>
            <person name="Liao J."/>
            <person name="Wiedmann M."/>
        </authorList>
    </citation>
    <scope>NUCLEOTIDE SEQUENCE [LARGE SCALE GENOMIC DNA]</scope>
    <source>
        <strain evidence="4 5">FSL L7-1523</strain>
    </source>
</reference>
<dbReference type="Pfam" id="PF13333">
    <property type="entry name" value="rve_2"/>
    <property type="match status" value="1"/>
</dbReference>
<comment type="caution">
    <text evidence="4">The sequence shown here is derived from an EMBL/GenBank/DDBJ whole genome shotgun (WGS) entry which is preliminary data.</text>
</comment>
<keyword evidence="2" id="KW-0175">Coiled coil</keyword>
<dbReference type="Pfam" id="PF01527">
    <property type="entry name" value="HTH_Tnp_1"/>
    <property type="match status" value="1"/>
</dbReference>
<dbReference type="PANTHER" id="PTHR46889">
    <property type="entry name" value="TRANSPOSASE INSF FOR INSERTION SEQUENCE IS3B-RELATED"/>
    <property type="match status" value="1"/>
</dbReference>
<evidence type="ECO:0000313" key="5">
    <source>
        <dbReference type="Proteomes" id="UP000564536"/>
    </source>
</evidence>
<dbReference type="InterPro" id="IPR025948">
    <property type="entry name" value="HTH-like_dom"/>
</dbReference>
<dbReference type="NCBIfam" id="NF033516">
    <property type="entry name" value="transpos_IS3"/>
    <property type="match status" value="1"/>
</dbReference>
<evidence type="ECO:0000259" key="3">
    <source>
        <dbReference type="PROSITE" id="PS50994"/>
    </source>
</evidence>
<dbReference type="PROSITE" id="PS50994">
    <property type="entry name" value="INTEGRASE"/>
    <property type="match status" value="1"/>
</dbReference>
<dbReference type="Pfam" id="PF00665">
    <property type="entry name" value="rve"/>
    <property type="match status" value="1"/>
</dbReference>
<proteinExistence type="predicted"/>
<dbReference type="InterPro" id="IPR012337">
    <property type="entry name" value="RNaseH-like_sf"/>
</dbReference>
<dbReference type="SUPFAM" id="SSF53098">
    <property type="entry name" value="Ribonuclease H-like"/>
    <property type="match status" value="1"/>
</dbReference>
<dbReference type="RefSeq" id="WP_185427739.1">
    <property type="nucleotide sequence ID" value="NZ_JAARRL010000063.1"/>
</dbReference>
<evidence type="ECO:0000313" key="4">
    <source>
        <dbReference type="EMBL" id="MBC1502193.1"/>
    </source>
</evidence>
<dbReference type="GO" id="GO:0003677">
    <property type="term" value="F:DNA binding"/>
    <property type="evidence" value="ECO:0007669"/>
    <property type="project" value="InterPro"/>
</dbReference>
<name>A0A841ZD58_9LIST</name>
<dbReference type="InterPro" id="IPR048020">
    <property type="entry name" value="Transpos_IS3"/>
</dbReference>
<evidence type="ECO:0000256" key="2">
    <source>
        <dbReference type="SAM" id="Coils"/>
    </source>
</evidence>
<dbReference type="SUPFAM" id="SSF46689">
    <property type="entry name" value="Homeodomain-like"/>
    <property type="match status" value="1"/>
</dbReference>
<dbReference type="Pfam" id="PF13276">
    <property type="entry name" value="HTH_21"/>
    <property type="match status" value="1"/>
</dbReference>
<protein>
    <submittedName>
        <fullName evidence="4">IS3 family transposase</fullName>
    </submittedName>
</protein>